<organism evidence="2 3">
    <name type="scientific">Endocarpon pusillum</name>
    <dbReference type="NCBI Taxonomy" id="364733"/>
    <lineage>
        <taxon>Eukaryota</taxon>
        <taxon>Fungi</taxon>
        <taxon>Dikarya</taxon>
        <taxon>Ascomycota</taxon>
        <taxon>Pezizomycotina</taxon>
        <taxon>Eurotiomycetes</taxon>
        <taxon>Chaetothyriomycetidae</taxon>
        <taxon>Verrucariales</taxon>
        <taxon>Verrucariaceae</taxon>
        <taxon>Endocarpon</taxon>
    </lineage>
</organism>
<name>A0A8H7AGB0_9EURO</name>
<sequence>MNPQDLSCYFKIDFIDQADGAPHQSFPNGDYKPPVQHDHYTQQSSTGWRRLTTNGVTQEMATPPNMPLAYATSIFYDDANTQRFLFHPADCRLVDISRIEREAAGDMWGWRKLCFTEKNSAHSVLDHDGEYDSLCGSGGSYVPHLLPRCYKSQVNNNPCGLSGKMSLLLALTAFSCPQDYVISAIQYRLKIRERRWDNVGQWGNGLRHGRGVVVHIQGDESLTEWENGDHGPLLR</sequence>
<proteinExistence type="predicted"/>
<dbReference type="AlphaFoldDB" id="A0A8H7AGB0"/>
<comment type="caution">
    <text evidence="2">The sequence shown here is derived from an EMBL/GenBank/DDBJ whole genome shotgun (WGS) entry which is preliminary data.</text>
</comment>
<feature type="region of interest" description="Disordered" evidence="1">
    <location>
        <begin position="23"/>
        <end position="49"/>
    </location>
</feature>
<keyword evidence="3" id="KW-1185">Reference proteome</keyword>
<gene>
    <name evidence="2" type="ORF">GJ744_009127</name>
</gene>
<evidence type="ECO:0000313" key="2">
    <source>
        <dbReference type="EMBL" id="KAF7508578.1"/>
    </source>
</evidence>
<dbReference type="OrthoDB" id="5243686at2759"/>
<protein>
    <submittedName>
        <fullName evidence="2">Uncharacterized protein</fullName>
    </submittedName>
</protein>
<evidence type="ECO:0000256" key="1">
    <source>
        <dbReference type="SAM" id="MobiDB-lite"/>
    </source>
</evidence>
<accession>A0A8H7AGB0</accession>
<evidence type="ECO:0000313" key="3">
    <source>
        <dbReference type="Proteomes" id="UP000606974"/>
    </source>
</evidence>
<dbReference type="Proteomes" id="UP000606974">
    <property type="component" value="Unassembled WGS sequence"/>
</dbReference>
<reference evidence="2" key="1">
    <citation type="submission" date="2020-02" db="EMBL/GenBank/DDBJ databases">
        <authorList>
            <person name="Palmer J.M."/>
        </authorList>
    </citation>
    <scope>NUCLEOTIDE SEQUENCE</scope>
    <source>
        <strain evidence="2">EPUS1.4</strain>
        <tissue evidence="2">Thallus</tissue>
    </source>
</reference>
<dbReference type="EMBL" id="JAACFV010000052">
    <property type="protein sequence ID" value="KAF7508578.1"/>
    <property type="molecule type" value="Genomic_DNA"/>
</dbReference>